<feature type="domain" description="4Fe-4S ferredoxin-type" evidence="8">
    <location>
        <begin position="85"/>
        <end position="114"/>
    </location>
</feature>
<evidence type="ECO:0000256" key="7">
    <source>
        <dbReference type="ARBA" id="ARBA00023014"/>
    </source>
</evidence>
<keyword evidence="4" id="KW-0677">Repeat</keyword>
<evidence type="ECO:0000256" key="6">
    <source>
        <dbReference type="ARBA" id="ARBA00023004"/>
    </source>
</evidence>
<dbReference type="Pfam" id="PF13247">
    <property type="entry name" value="Fer4_11"/>
    <property type="match status" value="1"/>
</dbReference>
<proteinExistence type="predicted"/>
<evidence type="ECO:0000256" key="3">
    <source>
        <dbReference type="ARBA" id="ARBA00022723"/>
    </source>
</evidence>
<dbReference type="GO" id="GO:0051539">
    <property type="term" value="F:4 iron, 4 sulfur cluster binding"/>
    <property type="evidence" value="ECO:0007669"/>
    <property type="project" value="UniProtKB-KW"/>
</dbReference>
<keyword evidence="5" id="KW-0249">Electron transport</keyword>
<keyword evidence="1" id="KW-0813">Transport</keyword>
<keyword evidence="10" id="KW-1185">Reference proteome</keyword>
<reference evidence="9" key="1">
    <citation type="submission" date="2021-01" db="EMBL/GenBank/DDBJ databases">
        <title>Genome public.</title>
        <authorList>
            <person name="Liu C."/>
            <person name="Sun Q."/>
        </authorList>
    </citation>
    <scope>NUCLEOTIDE SEQUENCE</scope>
    <source>
        <strain evidence="9">YIM B02565</strain>
    </source>
</reference>
<evidence type="ECO:0000256" key="4">
    <source>
        <dbReference type="ARBA" id="ARBA00022737"/>
    </source>
</evidence>
<dbReference type="CDD" id="cd10563">
    <property type="entry name" value="CooF_like"/>
    <property type="match status" value="1"/>
</dbReference>
<dbReference type="PANTHER" id="PTHR43177">
    <property type="entry name" value="PROTEIN NRFC"/>
    <property type="match status" value="1"/>
</dbReference>
<evidence type="ECO:0000313" key="10">
    <source>
        <dbReference type="Proteomes" id="UP000623681"/>
    </source>
</evidence>
<dbReference type="AlphaFoldDB" id="A0A937FA59"/>
<evidence type="ECO:0000313" key="9">
    <source>
        <dbReference type="EMBL" id="MBL4930380.1"/>
    </source>
</evidence>
<dbReference type="Gene3D" id="3.30.70.20">
    <property type="match status" value="2"/>
</dbReference>
<name>A0A937FA59_9CLOT</name>
<dbReference type="Proteomes" id="UP000623681">
    <property type="component" value="Unassembled WGS sequence"/>
</dbReference>
<evidence type="ECO:0000256" key="2">
    <source>
        <dbReference type="ARBA" id="ARBA00022485"/>
    </source>
</evidence>
<protein>
    <submittedName>
        <fullName evidence="9">4Fe-4S dicluster domain-containing protein</fullName>
    </submittedName>
</protein>
<evidence type="ECO:0000256" key="5">
    <source>
        <dbReference type="ARBA" id="ARBA00022982"/>
    </source>
</evidence>
<keyword evidence="6" id="KW-0408">Iron</keyword>
<accession>A0A937FA59</accession>
<keyword evidence="2" id="KW-0004">4Fe-4S</keyword>
<dbReference type="PANTHER" id="PTHR43177:SF5">
    <property type="entry name" value="ANAEROBIC DIMETHYL SULFOXIDE REDUCTASE CHAIN B-RELATED"/>
    <property type="match status" value="1"/>
</dbReference>
<dbReference type="GO" id="GO:0046872">
    <property type="term" value="F:metal ion binding"/>
    <property type="evidence" value="ECO:0007669"/>
    <property type="project" value="UniProtKB-KW"/>
</dbReference>
<sequence length="148" mass="16028">MNRIVIDKAICQGCLNCTLACMAEHNENGTSIFSLDLEDTKNESRSYITLDSNGKASPIFCRHCDEPECVNACMSGAMTKDSITGVVSYNKDKCASCFMCVMSCPYGVLKADDNTKKVILKCDLCNGRSVPRCVENCPTGAISLSKEA</sequence>
<dbReference type="SUPFAM" id="SSF54862">
    <property type="entry name" value="4Fe-4S ferredoxins"/>
    <property type="match status" value="1"/>
</dbReference>
<evidence type="ECO:0000259" key="8">
    <source>
        <dbReference type="PROSITE" id="PS51379"/>
    </source>
</evidence>
<gene>
    <name evidence="9" type="ORF">JK634_00950</name>
</gene>
<evidence type="ECO:0000256" key="1">
    <source>
        <dbReference type="ARBA" id="ARBA00022448"/>
    </source>
</evidence>
<keyword evidence="7" id="KW-0411">Iron-sulfur</keyword>
<keyword evidence="3" id="KW-0479">Metal-binding</keyword>
<dbReference type="InterPro" id="IPR017896">
    <property type="entry name" value="4Fe4S_Fe-S-bd"/>
</dbReference>
<dbReference type="EMBL" id="JAESWA010000004">
    <property type="protein sequence ID" value="MBL4930380.1"/>
    <property type="molecule type" value="Genomic_DNA"/>
</dbReference>
<dbReference type="InterPro" id="IPR050954">
    <property type="entry name" value="ET_IronSulfur_Cluster-Binding"/>
</dbReference>
<comment type="caution">
    <text evidence="9">The sequence shown here is derived from an EMBL/GenBank/DDBJ whole genome shotgun (WGS) entry which is preliminary data.</text>
</comment>
<organism evidence="9 10">
    <name type="scientific">Clostridium paridis</name>
    <dbReference type="NCBI Taxonomy" id="2803863"/>
    <lineage>
        <taxon>Bacteria</taxon>
        <taxon>Bacillati</taxon>
        <taxon>Bacillota</taxon>
        <taxon>Clostridia</taxon>
        <taxon>Eubacteriales</taxon>
        <taxon>Clostridiaceae</taxon>
        <taxon>Clostridium</taxon>
    </lineage>
</organism>
<dbReference type="RefSeq" id="WP_202765763.1">
    <property type="nucleotide sequence ID" value="NZ_JAESWA010000004.1"/>
</dbReference>
<feature type="domain" description="4Fe-4S ferredoxin-type" evidence="8">
    <location>
        <begin position="116"/>
        <end position="147"/>
    </location>
</feature>
<dbReference type="PROSITE" id="PS51379">
    <property type="entry name" value="4FE4S_FER_2"/>
    <property type="match status" value="2"/>
</dbReference>